<organism evidence="1 2">
    <name type="scientific">Brachionus plicatilis</name>
    <name type="common">Marine rotifer</name>
    <name type="synonym">Brachionus muelleri</name>
    <dbReference type="NCBI Taxonomy" id="10195"/>
    <lineage>
        <taxon>Eukaryota</taxon>
        <taxon>Metazoa</taxon>
        <taxon>Spiralia</taxon>
        <taxon>Gnathifera</taxon>
        <taxon>Rotifera</taxon>
        <taxon>Eurotatoria</taxon>
        <taxon>Monogononta</taxon>
        <taxon>Pseudotrocha</taxon>
        <taxon>Ploima</taxon>
        <taxon>Brachionidae</taxon>
        <taxon>Brachionus</taxon>
    </lineage>
</organism>
<gene>
    <name evidence="1" type="ORF">BpHYR1_046551</name>
</gene>
<sequence length="100" mass="11072">MGTCQDSRVKGTINNDVERLLKRLHQDSSSSSESPSSGVHRRPTITIAYFYIFSNIIFLEKILILELFINSVFKCVGVSYASGRCIKGIPVTCGPVCEEV</sequence>
<accession>A0A3M7RRZ0</accession>
<keyword evidence="2" id="KW-1185">Reference proteome</keyword>
<name>A0A3M7RRZ0_BRAPC</name>
<evidence type="ECO:0000313" key="2">
    <source>
        <dbReference type="Proteomes" id="UP000276133"/>
    </source>
</evidence>
<reference evidence="1 2" key="1">
    <citation type="journal article" date="2018" name="Sci. Rep.">
        <title>Genomic signatures of local adaptation to the degree of environmental predictability in rotifers.</title>
        <authorList>
            <person name="Franch-Gras L."/>
            <person name="Hahn C."/>
            <person name="Garcia-Roger E.M."/>
            <person name="Carmona M.J."/>
            <person name="Serra M."/>
            <person name="Gomez A."/>
        </authorList>
    </citation>
    <scope>NUCLEOTIDE SEQUENCE [LARGE SCALE GENOMIC DNA]</scope>
    <source>
        <strain evidence="1">HYR1</strain>
    </source>
</reference>
<dbReference type="EMBL" id="REGN01002804">
    <property type="protein sequence ID" value="RNA26097.1"/>
    <property type="molecule type" value="Genomic_DNA"/>
</dbReference>
<dbReference type="AlphaFoldDB" id="A0A3M7RRZ0"/>
<evidence type="ECO:0000313" key="1">
    <source>
        <dbReference type="EMBL" id="RNA26097.1"/>
    </source>
</evidence>
<comment type="caution">
    <text evidence="1">The sequence shown here is derived from an EMBL/GenBank/DDBJ whole genome shotgun (WGS) entry which is preliminary data.</text>
</comment>
<proteinExistence type="predicted"/>
<protein>
    <submittedName>
        <fullName evidence="1">Uncharacterized protein</fullName>
    </submittedName>
</protein>
<dbReference type="Proteomes" id="UP000276133">
    <property type="component" value="Unassembled WGS sequence"/>
</dbReference>